<proteinExistence type="predicted"/>
<reference evidence="1" key="1">
    <citation type="submission" date="2021-03" db="EMBL/GenBank/DDBJ databases">
        <authorList>
            <consortium name="DOE Joint Genome Institute"/>
            <person name="Ahrendt S."/>
            <person name="Looney B.P."/>
            <person name="Miyauchi S."/>
            <person name="Morin E."/>
            <person name="Drula E."/>
            <person name="Courty P.E."/>
            <person name="Chicoki N."/>
            <person name="Fauchery L."/>
            <person name="Kohler A."/>
            <person name="Kuo A."/>
            <person name="Labutti K."/>
            <person name="Pangilinan J."/>
            <person name="Lipzen A."/>
            <person name="Riley R."/>
            <person name="Andreopoulos W."/>
            <person name="He G."/>
            <person name="Johnson J."/>
            <person name="Barry K.W."/>
            <person name="Grigoriev I.V."/>
            <person name="Nagy L."/>
            <person name="Hibbett D."/>
            <person name="Henrissat B."/>
            <person name="Matheny P.B."/>
            <person name="Labbe J."/>
            <person name="Martin F."/>
        </authorList>
    </citation>
    <scope>NUCLEOTIDE SEQUENCE</scope>
    <source>
        <strain evidence="1">HHB10654</strain>
    </source>
</reference>
<keyword evidence="2" id="KW-1185">Reference proteome</keyword>
<sequence>MRVSSFITSSLAFVALVAQAAPLITIEEKGLLNYIEDYVQEALESSGCLAYDTEEKDGVFAVQDPDNEFNIDLIETLAGEEYWFRFEDPSVVTAGNDILQLAPRPGGKDYDDQAYKWISGDASKVSRSSMKGRVPTLYVLPGGTRAAIASAAHDFEETSAAKRAVDYVKKDHEPGDFGINGVAKNAAGKIPLDVFRAQVLRTVIKETSASAGGKAKFTTITKGKSSPTATKNDQAALAEFK</sequence>
<protein>
    <submittedName>
        <fullName evidence="1">Uncharacterized protein</fullName>
    </submittedName>
</protein>
<accession>A0ACB8TDE1</accession>
<organism evidence="1 2">
    <name type="scientific">Artomyces pyxidatus</name>
    <dbReference type="NCBI Taxonomy" id="48021"/>
    <lineage>
        <taxon>Eukaryota</taxon>
        <taxon>Fungi</taxon>
        <taxon>Dikarya</taxon>
        <taxon>Basidiomycota</taxon>
        <taxon>Agaricomycotina</taxon>
        <taxon>Agaricomycetes</taxon>
        <taxon>Russulales</taxon>
        <taxon>Auriscalpiaceae</taxon>
        <taxon>Artomyces</taxon>
    </lineage>
</organism>
<comment type="caution">
    <text evidence="1">The sequence shown here is derived from an EMBL/GenBank/DDBJ whole genome shotgun (WGS) entry which is preliminary data.</text>
</comment>
<dbReference type="EMBL" id="MU277193">
    <property type="protein sequence ID" value="KAI0066263.1"/>
    <property type="molecule type" value="Genomic_DNA"/>
</dbReference>
<gene>
    <name evidence="1" type="ORF">BV25DRAFT_1821193</name>
</gene>
<name>A0ACB8TDE1_9AGAM</name>
<dbReference type="Proteomes" id="UP000814140">
    <property type="component" value="Unassembled WGS sequence"/>
</dbReference>
<evidence type="ECO:0000313" key="2">
    <source>
        <dbReference type="Proteomes" id="UP000814140"/>
    </source>
</evidence>
<reference evidence="1" key="2">
    <citation type="journal article" date="2022" name="New Phytol.">
        <title>Evolutionary transition to the ectomycorrhizal habit in the genomes of a hyperdiverse lineage of mushroom-forming fungi.</title>
        <authorList>
            <person name="Looney B."/>
            <person name="Miyauchi S."/>
            <person name="Morin E."/>
            <person name="Drula E."/>
            <person name="Courty P.E."/>
            <person name="Kohler A."/>
            <person name="Kuo A."/>
            <person name="LaButti K."/>
            <person name="Pangilinan J."/>
            <person name="Lipzen A."/>
            <person name="Riley R."/>
            <person name="Andreopoulos W."/>
            <person name="He G."/>
            <person name="Johnson J."/>
            <person name="Nolan M."/>
            <person name="Tritt A."/>
            <person name="Barry K.W."/>
            <person name="Grigoriev I.V."/>
            <person name="Nagy L.G."/>
            <person name="Hibbett D."/>
            <person name="Henrissat B."/>
            <person name="Matheny P.B."/>
            <person name="Labbe J."/>
            <person name="Martin F.M."/>
        </authorList>
    </citation>
    <scope>NUCLEOTIDE SEQUENCE</scope>
    <source>
        <strain evidence="1">HHB10654</strain>
    </source>
</reference>
<evidence type="ECO:0000313" key="1">
    <source>
        <dbReference type="EMBL" id="KAI0066263.1"/>
    </source>
</evidence>